<keyword evidence="3" id="KW-1185">Reference proteome</keyword>
<accession>A0ABT7J4P0</accession>
<name>A0ABT7J4P0_9ACTN</name>
<gene>
    <name evidence="2" type="ORF">QNN03_25045</name>
</gene>
<dbReference type="Proteomes" id="UP001241926">
    <property type="component" value="Unassembled WGS sequence"/>
</dbReference>
<dbReference type="Gene3D" id="2.30.110.10">
    <property type="entry name" value="Electron Transport, Fmn-binding Protein, Chain A"/>
    <property type="match status" value="1"/>
</dbReference>
<reference evidence="2 3" key="1">
    <citation type="submission" date="2023-05" db="EMBL/GenBank/DDBJ databases">
        <title>Streptomyces fuscus sp. nov., a brown-black pigment producing actinomyces isolated from dry sand of Sea duck farm.</title>
        <authorList>
            <person name="Xie J."/>
            <person name="Shen N."/>
        </authorList>
    </citation>
    <scope>NUCLEOTIDE SEQUENCE [LARGE SCALE GENOMIC DNA]</scope>
    <source>
        <strain evidence="2 3">GXMU-J15</strain>
    </source>
</reference>
<dbReference type="InterPro" id="IPR012349">
    <property type="entry name" value="Split_barrel_FMN-bd"/>
</dbReference>
<evidence type="ECO:0000256" key="1">
    <source>
        <dbReference type="SAM" id="MobiDB-lite"/>
    </source>
</evidence>
<feature type="compositionally biased region" description="Pro residues" evidence="1">
    <location>
        <begin position="166"/>
        <end position="176"/>
    </location>
</feature>
<proteinExistence type="predicted"/>
<dbReference type="SUPFAM" id="SSF50475">
    <property type="entry name" value="FMN-binding split barrel"/>
    <property type="match status" value="1"/>
</dbReference>
<protein>
    <recommendedName>
        <fullName evidence="4">Pyridoxamine 5'-phosphate oxidase family protein</fullName>
    </recommendedName>
</protein>
<evidence type="ECO:0008006" key="4">
    <source>
        <dbReference type="Google" id="ProtNLM"/>
    </source>
</evidence>
<evidence type="ECO:0000313" key="2">
    <source>
        <dbReference type="EMBL" id="MDL2079715.1"/>
    </source>
</evidence>
<sequence length="327" mass="34869">MTTEPLTWPDEVDDIIRGDLTVAVAYNTPAGGTVVASVSPVGLADREAGVVGFTTSLGFPRKLERILRDPRVSLAYHTRLHGYADHPPYVLAQGRAALDMQPSPERLAALAAAAERFLGPVKQGRLWDWVLREYLQERVFVDVTVERIAVWPDLTTHGSPDVTGPALPPAPDPQRPPKNGTAPRVPVGTQLRKIADMPHRLLGYQGADGFPVVIPVRVTGHDETGLQLEAAPGLLPPGGRRAGLLAHAFNAQCAGLGMRTFTGWLTVTGERALYAPHTAKALAAPANKTLIALGNGLMAKHGLRRARRDGTADRLRALATGGAAPAR</sequence>
<dbReference type="EMBL" id="JASJUS010000026">
    <property type="protein sequence ID" value="MDL2079715.1"/>
    <property type="molecule type" value="Genomic_DNA"/>
</dbReference>
<comment type="caution">
    <text evidence="2">The sequence shown here is derived from an EMBL/GenBank/DDBJ whole genome shotgun (WGS) entry which is preliminary data.</text>
</comment>
<dbReference type="RefSeq" id="WP_285435231.1">
    <property type="nucleotide sequence ID" value="NZ_JASJUS010000026.1"/>
</dbReference>
<organism evidence="2 3">
    <name type="scientific">Streptomyces fuscus</name>
    <dbReference type="NCBI Taxonomy" id="3048495"/>
    <lineage>
        <taxon>Bacteria</taxon>
        <taxon>Bacillati</taxon>
        <taxon>Actinomycetota</taxon>
        <taxon>Actinomycetes</taxon>
        <taxon>Kitasatosporales</taxon>
        <taxon>Streptomycetaceae</taxon>
        <taxon>Streptomyces</taxon>
    </lineage>
</organism>
<evidence type="ECO:0000313" key="3">
    <source>
        <dbReference type="Proteomes" id="UP001241926"/>
    </source>
</evidence>
<feature type="region of interest" description="Disordered" evidence="1">
    <location>
        <begin position="158"/>
        <end position="185"/>
    </location>
</feature>